<organism evidence="4">
    <name type="scientific">Chlorobium chlorochromatii (strain CaD3)</name>
    <dbReference type="NCBI Taxonomy" id="340177"/>
    <lineage>
        <taxon>Bacteria</taxon>
        <taxon>Pseudomonadati</taxon>
        <taxon>Chlorobiota</taxon>
        <taxon>Chlorobiia</taxon>
        <taxon>Chlorobiales</taxon>
        <taxon>Chlorobiaceae</taxon>
        <taxon>Chlorobium/Pelodictyon group</taxon>
        <taxon>Chlorobium</taxon>
    </lineage>
</organism>
<dbReference type="eggNOG" id="COG3637">
    <property type="taxonomic scope" value="Bacteria"/>
</dbReference>
<dbReference type="InterPro" id="IPR027385">
    <property type="entry name" value="Beta-barrel_OMP"/>
</dbReference>
<dbReference type="Gene3D" id="2.40.160.20">
    <property type="match status" value="1"/>
</dbReference>
<dbReference type="STRING" id="340177.Cag_1755"/>
<dbReference type="Pfam" id="PF13505">
    <property type="entry name" value="OMP_b-brl"/>
    <property type="match status" value="1"/>
</dbReference>
<dbReference type="AlphaFoldDB" id="Q3APR9"/>
<keyword evidence="1 2" id="KW-0732">Signal</keyword>
<dbReference type="InterPro" id="IPR011250">
    <property type="entry name" value="OMP/PagP_B-barrel"/>
</dbReference>
<dbReference type="SUPFAM" id="SSF56925">
    <property type="entry name" value="OMPA-like"/>
    <property type="match status" value="1"/>
</dbReference>
<feature type="domain" description="Outer membrane protein beta-barrel" evidence="3">
    <location>
        <begin position="11"/>
        <end position="180"/>
    </location>
</feature>
<dbReference type="EMBL" id="CP000108">
    <property type="protein sequence ID" value="ABB29006.1"/>
    <property type="molecule type" value="Genomic_DNA"/>
</dbReference>
<gene>
    <name evidence="4" type="ordered locus">Cag_1755</name>
</gene>
<feature type="signal peptide" evidence="2">
    <location>
        <begin position="1"/>
        <end position="24"/>
    </location>
</feature>
<evidence type="ECO:0000259" key="3">
    <source>
        <dbReference type="Pfam" id="PF13505"/>
    </source>
</evidence>
<accession>Q3APR9</accession>
<dbReference type="KEGG" id="cch:Cag_1755"/>
<protein>
    <submittedName>
        <fullName evidence="4">Outer surface protein, putative</fullName>
    </submittedName>
</protein>
<evidence type="ECO:0000313" key="4">
    <source>
        <dbReference type="EMBL" id="ABB29006.1"/>
    </source>
</evidence>
<feature type="chain" id="PRO_5004223842" evidence="2">
    <location>
        <begin position="25"/>
        <end position="183"/>
    </location>
</feature>
<dbReference type="HOGENOM" id="CLU_057473_3_1_10"/>
<dbReference type="PROSITE" id="PS51257">
    <property type="entry name" value="PROKAR_LIPOPROTEIN"/>
    <property type="match status" value="1"/>
</dbReference>
<evidence type="ECO:0000256" key="1">
    <source>
        <dbReference type="ARBA" id="ARBA00022729"/>
    </source>
</evidence>
<sequence>MKKRVAGIVAGCLALACYATPAQAQMPYISGAVGLATLSDVNNVAQGAFEDGHRLMGAFGIDSGSTRIEAEIGVQNNGVKTLADDIKITTFMGNLYYDFELPMAPIKPFAMAGAGMVDVEQKQLGQDTSFAWQVGAGVGFSIIPMVTVDLQYRYFATASDAQLGATDYSIDASHVMLGLRVGL</sequence>
<evidence type="ECO:0000256" key="2">
    <source>
        <dbReference type="SAM" id="SignalP"/>
    </source>
</evidence>
<dbReference type="OrthoDB" id="597758at2"/>
<reference evidence="4" key="1">
    <citation type="submission" date="2005-08" db="EMBL/GenBank/DDBJ databases">
        <title>Complete sequence of Chlorobium chlorochromatii CaD3.</title>
        <authorList>
            <person name="Copeland A."/>
            <person name="Lucas S."/>
            <person name="Lapidus A."/>
            <person name="Barry K."/>
            <person name="Detter J.C."/>
            <person name="Glavina T."/>
            <person name="Hammon N."/>
            <person name="Israni S."/>
            <person name="Pitluck S."/>
            <person name="Bryant D."/>
            <person name="Schmutz J."/>
            <person name="Larimer F."/>
            <person name="Land M."/>
            <person name="Kyrpides N."/>
            <person name="Ivanova N."/>
            <person name="Richardson P."/>
        </authorList>
    </citation>
    <scope>NUCLEOTIDE SEQUENCE [LARGE SCALE GENOMIC DNA]</scope>
    <source>
        <strain evidence="4">CaD3</strain>
    </source>
</reference>
<name>Q3APR9_CHLCH</name>
<proteinExistence type="predicted"/>